<dbReference type="InterPro" id="IPR030855">
    <property type="entry name" value="Bifunct_BirA"/>
</dbReference>
<dbReference type="SUPFAM" id="SSF50037">
    <property type="entry name" value="C-terminal domain of transcriptional repressors"/>
    <property type="match status" value="1"/>
</dbReference>
<dbReference type="PANTHER" id="PTHR12835">
    <property type="entry name" value="BIOTIN PROTEIN LIGASE"/>
    <property type="match status" value="1"/>
</dbReference>
<sequence length="327" mass="35899">MSELQFKLVQLLAGGRWCSGAWLGRELGVSRTAVWKHLQGLAEWGLDLHAVQGKGYRLAHAIELIDMDALPQWLQPELQSRLRPEYYLSLDSTNRLALERTQQADAGGVLIIAEHQRQGRGRRGRQWISPFAQNIYLSLVWEFETGPGSLEGLSLVVGLALAQALERLGVEGVALKWPNDVWVQGRKVAGILLELNAEASGRCQVVIGVGINVDMHSEDAASIDQPWCSLRPYLPTDVGRTQLLAALLNRLVPLLEAFQLGGFAPLREEWLKYGLWLNQAVSLTSGAQQIDGVLTGIDLGGGLELQTAQGRQVFYGGEVSVRAKLTP</sequence>
<comment type="catalytic activity">
    <reaction evidence="5 6">
        <text>biotin + L-lysyl-[protein] + ATP = N(6)-biotinyl-L-lysyl-[protein] + AMP + diphosphate + H(+)</text>
        <dbReference type="Rhea" id="RHEA:11756"/>
        <dbReference type="Rhea" id="RHEA-COMP:9752"/>
        <dbReference type="Rhea" id="RHEA-COMP:10505"/>
        <dbReference type="ChEBI" id="CHEBI:15378"/>
        <dbReference type="ChEBI" id="CHEBI:29969"/>
        <dbReference type="ChEBI" id="CHEBI:30616"/>
        <dbReference type="ChEBI" id="CHEBI:33019"/>
        <dbReference type="ChEBI" id="CHEBI:57586"/>
        <dbReference type="ChEBI" id="CHEBI:83144"/>
        <dbReference type="ChEBI" id="CHEBI:456215"/>
        <dbReference type="EC" id="6.3.4.15"/>
    </reaction>
</comment>
<feature type="binding site" evidence="6">
    <location>
        <position position="116"/>
    </location>
    <ligand>
        <name>biotin</name>
        <dbReference type="ChEBI" id="CHEBI:57586"/>
    </ligand>
</feature>
<keyword evidence="4 6" id="KW-0092">Biotin</keyword>
<keyword evidence="6" id="KW-0678">Repressor</keyword>
<keyword evidence="6" id="KW-0238">DNA-binding</keyword>
<dbReference type="SUPFAM" id="SSF46785">
    <property type="entry name" value="Winged helix' DNA-binding domain"/>
    <property type="match status" value="1"/>
</dbReference>
<feature type="binding site" evidence="6">
    <location>
        <begin position="92"/>
        <end position="94"/>
    </location>
    <ligand>
        <name>biotin</name>
        <dbReference type="ChEBI" id="CHEBI:57586"/>
    </ligand>
</feature>
<dbReference type="InterPro" id="IPR004408">
    <property type="entry name" value="Biotin_CoA_COase_ligase"/>
</dbReference>
<dbReference type="InterPro" id="IPR036390">
    <property type="entry name" value="WH_DNA-bd_sf"/>
</dbReference>
<evidence type="ECO:0000256" key="1">
    <source>
        <dbReference type="ARBA" id="ARBA00022598"/>
    </source>
</evidence>
<feature type="domain" description="BPL/LPL catalytic" evidence="7">
    <location>
        <begin position="72"/>
        <end position="259"/>
    </location>
</feature>
<dbReference type="InterPro" id="IPR045864">
    <property type="entry name" value="aa-tRNA-synth_II/BPL/LPL"/>
</dbReference>
<dbReference type="Pfam" id="PF08279">
    <property type="entry name" value="HTH_11"/>
    <property type="match status" value="1"/>
</dbReference>
<dbReference type="PANTHER" id="PTHR12835:SF5">
    <property type="entry name" value="BIOTIN--PROTEIN LIGASE"/>
    <property type="match status" value="1"/>
</dbReference>
<evidence type="ECO:0000256" key="5">
    <source>
        <dbReference type="ARBA" id="ARBA00047846"/>
    </source>
</evidence>
<accession>A0ABV5ZHX2</accession>
<keyword evidence="2 6" id="KW-0547">Nucleotide-binding</keyword>
<name>A0ABV5ZHX2_9GAMM</name>
<dbReference type="Gene3D" id="3.30.930.10">
    <property type="entry name" value="Bira Bifunctional Protein, Domain 2"/>
    <property type="match status" value="1"/>
</dbReference>
<evidence type="ECO:0000313" key="9">
    <source>
        <dbReference type="Proteomes" id="UP001589628"/>
    </source>
</evidence>
<dbReference type="Gene3D" id="1.10.10.10">
    <property type="entry name" value="Winged helix-like DNA-binding domain superfamily/Winged helix DNA-binding domain"/>
    <property type="match status" value="1"/>
</dbReference>
<organism evidence="8 9">
    <name type="scientific">Balneatrix alpica</name>
    <dbReference type="NCBI Taxonomy" id="75684"/>
    <lineage>
        <taxon>Bacteria</taxon>
        <taxon>Pseudomonadati</taxon>
        <taxon>Pseudomonadota</taxon>
        <taxon>Gammaproteobacteria</taxon>
        <taxon>Oceanospirillales</taxon>
        <taxon>Balneatrichaceae</taxon>
        <taxon>Balneatrix</taxon>
    </lineage>
</organism>
<dbReference type="SUPFAM" id="SSF55681">
    <property type="entry name" value="Class II aaRS and biotin synthetases"/>
    <property type="match status" value="1"/>
</dbReference>
<protein>
    <recommendedName>
        <fullName evidence="6">Bifunctional ligase/repressor BirA</fullName>
    </recommendedName>
    <alternativeName>
        <fullName evidence="6">Biotin operon repressor</fullName>
    </alternativeName>
    <alternativeName>
        <fullName evidence="6">Biotin--[acetyl-CoA-carboxylase] ligase</fullName>
        <ecNumber evidence="6">6.3.4.15</ecNumber>
    </alternativeName>
    <alternativeName>
        <fullName evidence="6">Biotin--protein ligase</fullName>
    </alternativeName>
    <alternativeName>
        <fullName evidence="6">Biotin-[acetyl-CoA carboxylase] synthetase</fullName>
    </alternativeName>
</protein>
<dbReference type="Proteomes" id="UP001589628">
    <property type="component" value="Unassembled WGS sequence"/>
</dbReference>
<dbReference type="InterPro" id="IPR008988">
    <property type="entry name" value="Transcriptional_repressor_C"/>
</dbReference>
<evidence type="ECO:0000256" key="3">
    <source>
        <dbReference type="ARBA" id="ARBA00022840"/>
    </source>
</evidence>
<proteinExistence type="inferred from homology"/>
<keyword evidence="6" id="KW-0805">Transcription regulation</keyword>
<dbReference type="NCBIfam" id="NF008847">
    <property type="entry name" value="PRK11886.1-2"/>
    <property type="match status" value="1"/>
</dbReference>
<evidence type="ECO:0000256" key="4">
    <source>
        <dbReference type="ARBA" id="ARBA00023267"/>
    </source>
</evidence>
<feature type="binding site" evidence="6">
    <location>
        <position position="187"/>
    </location>
    <ligand>
        <name>biotin</name>
        <dbReference type="ChEBI" id="CHEBI:57586"/>
    </ligand>
</feature>
<feature type="DNA-binding region" description="H-T-H motif" evidence="6">
    <location>
        <begin position="20"/>
        <end position="39"/>
    </location>
</feature>
<dbReference type="GO" id="GO:0004077">
    <property type="term" value="F:biotin--[biotin carboxyl-carrier protein] ligase activity"/>
    <property type="evidence" value="ECO:0007669"/>
    <property type="project" value="UniProtKB-EC"/>
</dbReference>
<comment type="function">
    <text evidence="6">Acts both as a biotin--[acetyl-CoA-carboxylase] ligase and a biotin-operon repressor. In the presence of ATP, BirA activates biotin to form the BirA-biotinyl-5'-adenylate (BirA-bio-5'-AMP or holoBirA) complex. HoloBirA can either transfer the biotinyl moiety to the biotin carboxyl carrier protein (BCCP) subunit of acetyl-CoA carboxylase, or bind to the biotin operator site and inhibit transcription of the operon.</text>
</comment>
<evidence type="ECO:0000256" key="6">
    <source>
        <dbReference type="HAMAP-Rule" id="MF_00978"/>
    </source>
</evidence>
<keyword evidence="1 6" id="KW-0436">Ligase</keyword>
<dbReference type="CDD" id="cd16442">
    <property type="entry name" value="BPL"/>
    <property type="match status" value="1"/>
</dbReference>
<dbReference type="NCBIfam" id="TIGR00121">
    <property type="entry name" value="birA_ligase"/>
    <property type="match status" value="1"/>
</dbReference>
<gene>
    <name evidence="6 8" type="primary">birA</name>
    <name evidence="8" type="ORF">ACFFLH_16990</name>
</gene>
<dbReference type="Pfam" id="PF02237">
    <property type="entry name" value="BPL_C"/>
    <property type="match status" value="1"/>
</dbReference>
<dbReference type="RefSeq" id="WP_027312485.1">
    <property type="nucleotide sequence ID" value="NZ_JBHLZN010000009.1"/>
</dbReference>
<keyword evidence="3 6" id="KW-0067">ATP-binding</keyword>
<dbReference type="Pfam" id="PF03099">
    <property type="entry name" value="BPL_LplA_LipB"/>
    <property type="match status" value="1"/>
</dbReference>
<evidence type="ECO:0000313" key="8">
    <source>
        <dbReference type="EMBL" id="MFB9888109.1"/>
    </source>
</evidence>
<evidence type="ECO:0000256" key="2">
    <source>
        <dbReference type="ARBA" id="ARBA00022741"/>
    </source>
</evidence>
<keyword evidence="9" id="KW-1185">Reference proteome</keyword>
<dbReference type="EC" id="6.3.4.15" evidence="6"/>
<dbReference type="InterPro" id="IPR036388">
    <property type="entry name" value="WH-like_DNA-bd_sf"/>
</dbReference>
<evidence type="ECO:0000259" key="7">
    <source>
        <dbReference type="PROSITE" id="PS51733"/>
    </source>
</evidence>
<dbReference type="InterPro" id="IPR013196">
    <property type="entry name" value="HTH_11"/>
</dbReference>
<dbReference type="EMBL" id="JBHLZN010000009">
    <property type="protein sequence ID" value="MFB9888109.1"/>
    <property type="molecule type" value="Genomic_DNA"/>
</dbReference>
<comment type="similarity">
    <text evidence="6">Belongs to the biotin--protein ligase family.</text>
</comment>
<dbReference type="Gene3D" id="2.30.30.100">
    <property type="match status" value="1"/>
</dbReference>
<keyword evidence="6" id="KW-0804">Transcription</keyword>
<dbReference type="HAMAP" id="MF_00978">
    <property type="entry name" value="Bifunct_BirA"/>
    <property type="match status" value="1"/>
</dbReference>
<dbReference type="InterPro" id="IPR004143">
    <property type="entry name" value="BPL_LPL_catalytic"/>
</dbReference>
<dbReference type="InterPro" id="IPR003142">
    <property type="entry name" value="BPL_C"/>
</dbReference>
<dbReference type="PROSITE" id="PS51733">
    <property type="entry name" value="BPL_LPL_CATALYTIC"/>
    <property type="match status" value="1"/>
</dbReference>
<reference evidence="8 9" key="1">
    <citation type="submission" date="2024-09" db="EMBL/GenBank/DDBJ databases">
        <authorList>
            <person name="Sun Q."/>
            <person name="Mori K."/>
        </authorList>
    </citation>
    <scope>NUCLEOTIDE SEQUENCE [LARGE SCALE GENOMIC DNA]</scope>
    <source>
        <strain evidence="8 9">ATCC 51285</strain>
    </source>
</reference>
<comment type="caution">
    <text evidence="8">The sequence shown here is derived from an EMBL/GenBank/DDBJ whole genome shotgun (WGS) entry which is preliminary data.</text>
</comment>
<feature type="binding site" evidence="6">
    <location>
        <begin position="120"/>
        <end position="122"/>
    </location>
    <ligand>
        <name>biotin</name>
        <dbReference type="ChEBI" id="CHEBI:57586"/>
    </ligand>
</feature>